<keyword evidence="1" id="KW-1133">Transmembrane helix</keyword>
<reference evidence="3" key="1">
    <citation type="submission" date="2016-10" db="EMBL/GenBank/DDBJ databases">
        <authorList>
            <person name="Varghese N."/>
            <person name="Submissions S."/>
        </authorList>
    </citation>
    <scope>NUCLEOTIDE SEQUENCE [LARGE SCALE GENOMIC DNA]</scope>
    <source>
        <strain evidence="3">DSM 18733</strain>
    </source>
</reference>
<accession>A0A1H7WCQ5</accession>
<organism evidence="2 3">
    <name type="scientific">Olivibacter domesticus</name>
    <name type="common">Pseudosphingobacterium domesticum</name>
    <dbReference type="NCBI Taxonomy" id="407022"/>
    <lineage>
        <taxon>Bacteria</taxon>
        <taxon>Pseudomonadati</taxon>
        <taxon>Bacteroidota</taxon>
        <taxon>Sphingobacteriia</taxon>
        <taxon>Sphingobacteriales</taxon>
        <taxon>Sphingobacteriaceae</taxon>
        <taxon>Olivibacter</taxon>
    </lineage>
</organism>
<feature type="transmembrane region" description="Helical" evidence="1">
    <location>
        <begin position="60"/>
        <end position="85"/>
    </location>
</feature>
<evidence type="ECO:0000313" key="3">
    <source>
        <dbReference type="Proteomes" id="UP000199421"/>
    </source>
</evidence>
<dbReference type="PANTHER" id="PTHR31876">
    <property type="entry name" value="COV-LIKE PROTEIN 1"/>
    <property type="match status" value="1"/>
</dbReference>
<keyword evidence="1" id="KW-0472">Membrane</keyword>
<evidence type="ECO:0000313" key="2">
    <source>
        <dbReference type="EMBL" id="SEM19291.1"/>
    </source>
</evidence>
<gene>
    <name evidence="2" type="ORF">SAMN05661044_04519</name>
</gene>
<evidence type="ECO:0000256" key="1">
    <source>
        <dbReference type="SAM" id="Phobius"/>
    </source>
</evidence>
<sequence>MLEKIMSNKTFKLLLNYLIKGVLFLVPLAGALLLIFWIVATIDSALNLSWLIRDDFGKPLYIPGLGIIIMILILILAGVVVTNFITEPIINRLSKLLNRVPLFNTLYSSIKDFTEAFVGDEKKFNEPVLVEINETGLRKIGFLTQHDLKKIDLPNDVIVYFPYSYSFAGQVCVVNAKRVTPLKMSATDAMKLVVSGGVSGLEGKTIDGLEHQDELIE</sequence>
<protein>
    <submittedName>
        <fullName evidence="2">Uncharacterized membrane protein</fullName>
    </submittedName>
</protein>
<dbReference type="STRING" id="407022.SAMN05661044_04519"/>
<dbReference type="InterPro" id="IPR007462">
    <property type="entry name" value="COV1-like"/>
</dbReference>
<name>A0A1H7WCQ5_OLID1</name>
<dbReference type="Pfam" id="PF04367">
    <property type="entry name" value="DUF502"/>
    <property type="match status" value="1"/>
</dbReference>
<keyword evidence="3" id="KW-1185">Reference proteome</keyword>
<proteinExistence type="predicted"/>
<feature type="transmembrane region" description="Helical" evidence="1">
    <location>
        <begin position="21"/>
        <end position="40"/>
    </location>
</feature>
<dbReference type="EMBL" id="FOAF01000008">
    <property type="protein sequence ID" value="SEM19291.1"/>
    <property type="molecule type" value="Genomic_DNA"/>
</dbReference>
<dbReference type="PANTHER" id="PTHR31876:SF26">
    <property type="entry name" value="PROTEIN LIKE COV 2"/>
    <property type="match status" value="1"/>
</dbReference>
<dbReference type="AlphaFoldDB" id="A0A1H7WCQ5"/>
<keyword evidence="1" id="KW-0812">Transmembrane</keyword>
<dbReference type="Proteomes" id="UP000199421">
    <property type="component" value="Unassembled WGS sequence"/>
</dbReference>